<dbReference type="GeneID" id="93808979"/>
<proteinExistence type="predicted"/>
<evidence type="ECO:0000313" key="2">
    <source>
        <dbReference type="EMBL" id="PYE61159.1"/>
    </source>
</evidence>
<accession>A0ABX5PTK6</accession>
<dbReference type="EMBL" id="QJSY01000001">
    <property type="protein sequence ID" value="PYE61159.1"/>
    <property type="molecule type" value="Genomic_DNA"/>
</dbReference>
<evidence type="ECO:0000313" key="3">
    <source>
        <dbReference type="Proteomes" id="UP000247584"/>
    </source>
</evidence>
<comment type="caution">
    <text evidence="2">The sequence shown here is derived from an EMBL/GenBank/DDBJ whole genome shotgun (WGS) entry which is preliminary data.</text>
</comment>
<dbReference type="Pfam" id="PF12728">
    <property type="entry name" value="HTH_17"/>
    <property type="match status" value="1"/>
</dbReference>
<protein>
    <submittedName>
        <fullName evidence="2">Helix-turn-helix protein</fullName>
    </submittedName>
</protein>
<name>A0ABX5PTK6_9GAMM</name>
<dbReference type="InterPro" id="IPR041657">
    <property type="entry name" value="HTH_17"/>
</dbReference>
<keyword evidence="3" id="KW-1185">Reference proteome</keyword>
<dbReference type="RefSeq" id="WP_025009557.1">
    <property type="nucleotide sequence ID" value="NZ_BMXX01000017.1"/>
</dbReference>
<reference evidence="2 3" key="1">
    <citation type="submission" date="2018-06" db="EMBL/GenBank/DDBJ databases">
        <title>Genomic Encyclopedia of Type Strains, Phase III (KMG-III): the genomes of soil and plant-associated and newly described type strains.</title>
        <authorList>
            <person name="Whitman W."/>
        </authorList>
    </citation>
    <scope>NUCLEOTIDE SEQUENCE [LARGE SCALE GENOMIC DNA]</scope>
    <source>
        <strain evidence="2 3">JC5</strain>
    </source>
</reference>
<gene>
    <name evidence="2" type="ORF">C8J23_101201</name>
</gene>
<organism evidence="2 3">
    <name type="scientific">Shewanella chilikensis</name>
    <dbReference type="NCBI Taxonomy" id="558541"/>
    <lineage>
        <taxon>Bacteria</taxon>
        <taxon>Pseudomonadati</taxon>
        <taxon>Pseudomonadota</taxon>
        <taxon>Gammaproteobacteria</taxon>
        <taxon>Alteromonadales</taxon>
        <taxon>Shewanellaceae</taxon>
        <taxon>Shewanella</taxon>
    </lineage>
</organism>
<dbReference type="Proteomes" id="UP000247584">
    <property type="component" value="Unassembled WGS sequence"/>
</dbReference>
<sequence>MSNEQQQTTQLVIQHTEEKLFLTTKEVMERYRLSSPTTLWNWRRKIGFPAPIHNGRFYSRKQLEAWDREQEAA</sequence>
<evidence type="ECO:0000259" key="1">
    <source>
        <dbReference type="Pfam" id="PF12728"/>
    </source>
</evidence>
<feature type="domain" description="Helix-turn-helix" evidence="1">
    <location>
        <begin position="21"/>
        <end position="66"/>
    </location>
</feature>